<comment type="caution">
    <text evidence="1">The sequence shown here is derived from an EMBL/GenBank/DDBJ whole genome shotgun (WGS) entry which is preliminary data.</text>
</comment>
<organism evidence="1 2">
    <name type="scientific">Terasakiella brassicae</name>
    <dbReference type="NCBI Taxonomy" id="1634917"/>
    <lineage>
        <taxon>Bacteria</taxon>
        <taxon>Pseudomonadati</taxon>
        <taxon>Pseudomonadota</taxon>
        <taxon>Alphaproteobacteria</taxon>
        <taxon>Rhodospirillales</taxon>
        <taxon>Terasakiellaceae</taxon>
        <taxon>Terasakiella</taxon>
    </lineage>
</organism>
<protein>
    <recommendedName>
        <fullName evidence="3">DUF177 domain-containing protein</fullName>
    </recommendedName>
</protein>
<evidence type="ECO:0000313" key="1">
    <source>
        <dbReference type="EMBL" id="GGF70879.1"/>
    </source>
</evidence>
<dbReference type="RefSeq" id="WP_188666015.1">
    <property type="nucleotide sequence ID" value="NZ_BMHV01000020.1"/>
</dbReference>
<reference evidence="1" key="1">
    <citation type="journal article" date="2014" name="Int. J. Syst. Evol. Microbiol.">
        <title>Complete genome sequence of Corynebacterium casei LMG S-19264T (=DSM 44701T), isolated from a smear-ripened cheese.</title>
        <authorList>
            <consortium name="US DOE Joint Genome Institute (JGI-PGF)"/>
            <person name="Walter F."/>
            <person name="Albersmeier A."/>
            <person name="Kalinowski J."/>
            <person name="Ruckert C."/>
        </authorList>
    </citation>
    <scope>NUCLEOTIDE SEQUENCE</scope>
    <source>
        <strain evidence="1">CGMCC 1.15254</strain>
    </source>
</reference>
<dbReference type="Proteomes" id="UP000632498">
    <property type="component" value="Unassembled WGS sequence"/>
</dbReference>
<dbReference type="Pfam" id="PF02620">
    <property type="entry name" value="YceD"/>
    <property type="match status" value="1"/>
</dbReference>
<reference evidence="1" key="2">
    <citation type="submission" date="2020-09" db="EMBL/GenBank/DDBJ databases">
        <authorList>
            <person name="Sun Q."/>
            <person name="Zhou Y."/>
        </authorList>
    </citation>
    <scope>NUCLEOTIDE SEQUENCE</scope>
    <source>
        <strain evidence="1">CGMCC 1.15254</strain>
    </source>
</reference>
<accession>A0A917FE77</accession>
<keyword evidence="2" id="KW-1185">Reference proteome</keyword>
<sequence>MNTQDFTYIFQADKLGPNPKKIHIEANADELSGLKERFDLKNIAFFKGTATLKRLSGKKIACDFQAQAKITQECVATFAPIETVINLDFQRIYDSSITPPDKEKEVEIEIDATEELDPIIDGVIDLGAAMAEELGLEIDPFPRADGTAYTEFGVGPEITEEEIESNNPFAVLAELKNKSDK</sequence>
<dbReference type="InterPro" id="IPR003772">
    <property type="entry name" value="YceD"/>
</dbReference>
<dbReference type="AlphaFoldDB" id="A0A917FE77"/>
<proteinExistence type="predicted"/>
<evidence type="ECO:0000313" key="2">
    <source>
        <dbReference type="Proteomes" id="UP000632498"/>
    </source>
</evidence>
<evidence type="ECO:0008006" key="3">
    <source>
        <dbReference type="Google" id="ProtNLM"/>
    </source>
</evidence>
<gene>
    <name evidence="1" type="ORF">GCM10011332_26060</name>
</gene>
<name>A0A917FE77_9PROT</name>
<dbReference type="EMBL" id="BMHV01000020">
    <property type="protein sequence ID" value="GGF70879.1"/>
    <property type="molecule type" value="Genomic_DNA"/>
</dbReference>